<reference evidence="9" key="1">
    <citation type="submission" date="2021-01" db="EMBL/GenBank/DDBJ databases">
        <authorList>
            <person name="Corre E."/>
            <person name="Pelletier E."/>
            <person name="Niang G."/>
            <person name="Scheremetjew M."/>
            <person name="Finn R."/>
            <person name="Kale V."/>
            <person name="Holt S."/>
            <person name="Cochrane G."/>
            <person name="Meng A."/>
            <person name="Brown T."/>
            <person name="Cohen L."/>
        </authorList>
    </citation>
    <scope>NUCLEOTIDE SEQUENCE</scope>
    <source>
        <strain evidence="9">RCC1693</strain>
    </source>
</reference>
<comment type="similarity">
    <text evidence="3">Belongs to the fucoxanthin chlorophyll protein family.</text>
</comment>
<feature type="chain" id="PRO_5036393666" evidence="8">
    <location>
        <begin position="19"/>
        <end position="212"/>
    </location>
</feature>
<feature type="binding site" description="axial binding residue" evidence="7">
    <location>
        <position position="86"/>
    </location>
    <ligand>
        <name>chlorophyll b</name>
        <dbReference type="ChEBI" id="CHEBI:61721"/>
        <label>1</label>
    </ligand>
    <ligandPart>
        <name>Mg</name>
        <dbReference type="ChEBI" id="CHEBI:25107"/>
    </ligandPart>
</feature>
<feature type="binding site" description="axial binding residue" evidence="7">
    <location>
        <position position="156"/>
    </location>
    <ligand>
        <name>chlorophyll b</name>
        <dbReference type="ChEBI" id="CHEBI:61721"/>
        <label>2</label>
    </ligand>
    <ligandPart>
        <name>Mg</name>
        <dbReference type="ChEBI" id="CHEBI:25107"/>
    </ligandPart>
</feature>
<dbReference type="EMBL" id="HBGT01008441">
    <property type="protein sequence ID" value="CAD9399450.1"/>
    <property type="molecule type" value="Transcribed_RNA"/>
</dbReference>
<feature type="binding site" evidence="7">
    <location>
        <position position="179"/>
    </location>
    <ligand>
        <name>chlorophyll a</name>
        <dbReference type="ChEBI" id="CHEBI:58416"/>
        <label>1</label>
    </ligand>
</feature>
<evidence type="ECO:0000256" key="6">
    <source>
        <dbReference type="ARBA" id="ARBA00022640"/>
    </source>
</evidence>
<comment type="subcellular location">
    <subcellularLocation>
        <location evidence="2">Plastid</location>
        <location evidence="2">Chloroplast</location>
    </subcellularLocation>
</comment>
<dbReference type="Gene3D" id="1.10.3460.10">
    <property type="entry name" value="Chlorophyll a/b binding protein domain"/>
    <property type="match status" value="1"/>
</dbReference>
<feature type="signal peptide" evidence="8">
    <location>
        <begin position="1"/>
        <end position="18"/>
    </location>
</feature>
<evidence type="ECO:0000256" key="5">
    <source>
        <dbReference type="ARBA" id="ARBA00022531"/>
    </source>
</evidence>
<evidence type="ECO:0000256" key="7">
    <source>
        <dbReference type="PIRSR" id="PIRSR601344-1"/>
    </source>
</evidence>
<sequence>MARFTALVASLMLTAAVAFTPSVKSSSRTAVTLAAKSKALPFLDQPKKLDGSLAGDAGFDPLGLSEIEGIGADLYWMREAELKHARVAMLATVGVLFVEGCGSMPGFPEGKGQSQMDVFWDVWAEHPNYIAAALTFFTVIEVISGVATTAGRESGLRDAGDFGFNPLGFKDTMEMRTKEIANGRLAMLAAAGMIMQGMTTHNGCLTNLLTGE</sequence>
<feature type="binding site" evidence="7">
    <location>
        <position position="84"/>
    </location>
    <ligand>
        <name>chlorophyll a</name>
        <dbReference type="ChEBI" id="CHEBI:58416"/>
        <label>1</label>
    </ligand>
</feature>
<keyword evidence="4" id="KW-0150">Chloroplast</keyword>
<protein>
    <submittedName>
        <fullName evidence="9">Uncharacterized protein</fullName>
    </submittedName>
</protein>
<feature type="binding site" evidence="7">
    <location>
        <position position="178"/>
    </location>
    <ligand>
        <name>chlorophyll a</name>
        <dbReference type="ChEBI" id="CHEBI:58416"/>
        <label>1</label>
    </ligand>
</feature>
<dbReference type="GO" id="GO:0009765">
    <property type="term" value="P:photosynthesis, light harvesting"/>
    <property type="evidence" value="ECO:0007669"/>
    <property type="project" value="InterPro"/>
</dbReference>
<evidence type="ECO:0000256" key="4">
    <source>
        <dbReference type="ARBA" id="ARBA00022528"/>
    </source>
</evidence>
<dbReference type="PANTHER" id="PTHR21649">
    <property type="entry name" value="CHLOROPHYLL A/B BINDING PROTEIN"/>
    <property type="match status" value="1"/>
</dbReference>
<feature type="binding site" evidence="7">
    <location>
        <position position="196"/>
    </location>
    <ligand>
        <name>chlorophyll a</name>
        <dbReference type="ChEBI" id="CHEBI:58416"/>
        <label>1</label>
    </ligand>
</feature>
<keyword evidence="7" id="KW-0148">Chlorophyll</keyword>
<feature type="binding site" evidence="7">
    <location>
        <position position="65"/>
    </location>
    <ligand>
        <name>chlorophyll a</name>
        <dbReference type="ChEBI" id="CHEBI:58416"/>
        <label>1</label>
    </ligand>
</feature>
<dbReference type="SUPFAM" id="SSF103511">
    <property type="entry name" value="Chlorophyll a-b binding protein"/>
    <property type="match status" value="1"/>
</dbReference>
<feature type="binding site" evidence="7">
    <location>
        <position position="81"/>
    </location>
    <ligand>
        <name>chlorophyll a</name>
        <dbReference type="ChEBI" id="CHEBI:58416"/>
        <label>1</label>
    </ligand>
</feature>
<dbReference type="Pfam" id="PF00504">
    <property type="entry name" value="Chloroa_b-bind"/>
    <property type="match status" value="1"/>
</dbReference>
<dbReference type="InterPro" id="IPR001344">
    <property type="entry name" value="Chloro_AB-bd_pln"/>
</dbReference>
<dbReference type="GO" id="GO:0016168">
    <property type="term" value="F:chlorophyll binding"/>
    <property type="evidence" value="ECO:0007669"/>
    <property type="project" value="UniProtKB-KW"/>
</dbReference>
<keyword evidence="7" id="KW-0157">Chromophore</keyword>
<evidence type="ECO:0000313" key="10">
    <source>
        <dbReference type="EMBL" id="CAD9399460.1"/>
    </source>
</evidence>
<keyword evidence="5" id="KW-0602">Photosynthesis</keyword>
<proteinExistence type="inferred from homology"/>
<evidence type="ECO:0000256" key="3">
    <source>
        <dbReference type="ARBA" id="ARBA00005933"/>
    </source>
</evidence>
<evidence type="ECO:0000256" key="1">
    <source>
        <dbReference type="ARBA" id="ARBA00004022"/>
    </source>
</evidence>
<name>A0A6T7D3U9_9STRA</name>
<evidence type="ECO:0000256" key="8">
    <source>
        <dbReference type="SAM" id="SignalP"/>
    </source>
</evidence>
<keyword evidence="8" id="KW-0732">Signal</keyword>
<dbReference type="GO" id="GO:0009507">
    <property type="term" value="C:chloroplast"/>
    <property type="evidence" value="ECO:0007669"/>
    <property type="project" value="UniProtKB-SubCell"/>
</dbReference>
<gene>
    <name evidence="9" type="ORF">FPAR1323_LOCUS4587</name>
    <name evidence="10" type="ORF">FPAR1323_LOCUS4588</name>
</gene>
<evidence type="ECO:0000256" key="2">
    <source>
        <dbReference type="ARBA" id="ARBA00004229"/>
    </source>
</evidence>
<keyword evidence="6" id="KW-0934">Plastid</keyword>
<organism evidence="9">
    <name type="scientific">Florenciella parvula</name>
    <dbReference type="NCBI Taxonomy" id="236787"/>
    <lineage>
        <taxon>Eukaryota</taxon>
        <taxon>Sar</taxon>
        <taxon>Stramenopiles</taxon>
        <taxon>Ochrophyta</taxon>
        <taxon>Dictyochophyceae</taxon>
        <taxon>Florenciellales</taxon>
        <taxon>Florenciella</taxon>
    </lineage>
</organism>
<dbReference type="GO" id="GO:0016020">
    <property type="term" value="C:membrane"/>
    <property type="evidence" value="ECO:0007669"/>
    <property type="project" value="InterPro"/>
</dbReference>
<evidence type="ECO:0000313" key="9">
    <source>
        <dbReference type="EMBL" id="CAD9399450.1"/>
    </source>
</evidence>
<accession>A0A6T7D3U9</accession>
<feature type="binding site" evidence="7">
    <location>
        <position position="182"/>
    </location>
    <ligand>
        <name>chlorophyll a</name>
        <dbReference type="ChEBI" id="CHEBI:58416"/>
        <label>1</label>
    </ligand>
</feature>
<dbReference type="EMBL" id="HBGT01008442">
    <property type="protein sequence ID" value="CAD9399460.1"/>
    <property type="molecule type" value="Transcribed_RNA"/>
</dbReference>
<comment type="function">
    <text evidence="1">The light-harvesting complex (LHC) functions as a light receptor, it captures and delivers excitation energy to photosystems with which it is closely associated. Energy is transferred from the carotenoid and chlorophyll C (or B) to chlorophyll A and the photosynthetic reaction centers where it is used to synthesize ATP and reducing power.</text>
</comment>
<dbReference type="AlphaFoldDB" id="A0A6T7D3U9"/>
<feature type="binding site" evidence="7">
    <location>
        <position position="184"/>
    </location>
    <ligand>
        <name>chlorophyll a</name>
        <dbReference type="ChEBI" id="CHEBI:58416"/>
        <label>1</label>
    </ligand>
</feature>
<dbReference type="InterPro" id="IPR022796">
    <property type="entry name" value="Chloroa_b-bind"/>
</dbReference>